<dbReference type="InterPro" id="IPR027417">
    <property type="entry name" value="P-loop_NTPase"/>
</dbReference>
<accession>A0ABQ8TF97</accession>
<feature type="transmembrane region" description="Helical" evidence="8">
    <location>
        <begin position="466"/>
        <end position="499"/>
    </location>
</feature>
<protein>
    <submittedName>
        <fullName evidence="11">Uncharacterized protein</fullName>
    </submittedName>
</protein>
<keyword evidence="2" id="KW-0813">Transport</keyword>
<name>A0ABQ8TF97_PERAM</name>
<evidence type="ECO:0000259" key="10">
    <source>
        <dbReference type="PROSITE" id="PS50929"/>
    </source>
</evidence>
<dbReference type="InterPro" id="IPR003593">
    <property type="entry name" value="AAA+_ATPase"/>
</dbReference>
<evidence type="ECO:0000256" key="7">
    <source>
        <dbReference type="ARBA" id="ARBA00023136"/>
    </source>
</evidence>
<evidence type="ECO:0000313" key="12">
    <source>
        <dbReference type="Proteomes" id="UP001148838"/>
    </source>
</evidence>
<sequence length="947" mass="106142">MWSCFQSIMLLNEANKFTEKPINRLMAVNISNASFLWNNVGGHKKTDRTKRRYSNTNIEMDQLAVTVKDHVEPVLVDITFLAPKGKLIGVCGAPKCGKTSLLLAVLGHLHQSCGQVSRDGNCAYVGQRPWIWTASVRDNIVFKEPFLHKRDIYLLDNPLSMVDADMGAAVFDKCILKALHGRTVILATRQVQKGRNVNLKYNGNQLKKTDNSKYFGIIFDAVLSWNKHTEMFMTRCDEVYVMDHGKILQSGTHEQLMKDCPQYSTLIKTYTHENAKKYFVETTRRHDSVSSMTVFLSQHIRHTDSSWSVGSCEVDGKDVRHLDNVDLSTIGTVGAYITYLGSVRNYLYIICGVLSQLLYNAGLFGIPLALLHFQNDWTDMATFVNATLIILMCVSGFMWSFSFSMVVVGVSQRAHESWFEKLCRAPMGYFQASPAMMSVLNLFSLSMQDIDLRLPQSLRHLLDNSVFFFCAILMLMYISPYTLAIVLLMLFVTALVLGLPHRRILLKLHEIEVASRVPLYEHLVTTITGRTTIQAFAKDKEFISDFTRKCDDNGTSLFLLSAASRWLAVRVQLIAAVAVGLVAAVLVFSPPVLWSEHLPAEWIAGLVLVFALQLGSSLQHILETMAESEARLRMFAESSRCIQGIRSEGYASKTISIALPANWPTDGSIVFEDVKTKTLPGTQHALNEMSFNIKSGQKIGVVGLPGSGKKLVVDALFRLVELSNGRILVGGTDIARVPLEKLRSSVAIVPQDPVLFTGSISCNNFHIGQSGRSFQTQCNENITAITKSHNTSTYTEHITNSNHNYNKETATAVVLFHRLNIDPHRIYRDSELWESLQKVNLKERIERLPHRLNTLVDRNGDKLTVGERQLLCLARACLRDTKVLVLEEPLATVGGELDSLLNHVAWNLFPSSTVITIAHQMKYVVHCDQVIVVQAGKVSVEQLLYFY</sequence>
<keyword evidence="5" id="KW-0067">ATP-binding</keyword>
<dbReference type="InterPro" id="IPR011527">
    <property type="entry name" value="ABC1_TM_dom"/>
</dbReference>
<evidence type="ECO:0000256" key="1">
    <source>
        <dbReference type="ARBA" id="ARBA00004370"/>
    </source>
</evidence>
<comment type="caution">
    <text evidence="11">The sequence shown here is derived from an EMBL/GenBank/DDBJ whole genome shotgun (WGS) entry which is preliminary data.</text>
</comment>
<evidence type="ECO:0000256" key="3">
    <source>
        <dbReference type="ARBA" id="ARBA00022692"/>
    </source>
</evidence>
<dbReference type="SUPFAM" id="SSF90123">
    <property type="entry name" value="ABC transporter transmembrane region"/>
    <property type="match status" value="1"/>
</dbReference>
<reference evidence="11 12" key="1">
    <citation type="journal article" date="2022" name="Allergy">
        <title>Genome assembly and annotation of Periplaneta americana reveal a comprehensive cockroach allergen profile.</title>
        <authorList>
            <person name="Wang L."/>
            <person name="Xiong Q."/>
            <person name="Saelim N."/>
            <person name="Wang L."/>
            <person name="Nong W."/>
            <person name="Wan A.T."/>
            <person name="Shi M."/>
            <person name="Liu X."/>
            <person name="Cao Q."/>
            <person name="Hui J.H.L."/>
            <person name="Sookrung N."/>
            <person name="Leung T.F."/>
            <person name="Tungtrongchitr A."/>
            <person name="Tsui S.K.W."/>
        </authorList>
    </citation>
    <scope>NUCLEOTIDE SEQUENCE [LARGE SCALE GENOMIC DNA]</scope>
    <source>
        <strain evidence="11">PWHHKU_190912</strain>
    </source>
</reference>
<keyword evidence="6 8" id="KW-1133">Transmembrane helix</keyword>
<dbReference type="PANTHER" id="PTHR24223">
    <property type="entry name" value="ATP-BINDING CASSETTE SUB-FAMILY C"/>
    <property type="match status" value="1"/>
</dbReference>
<dbReference type="Gene3D" id="1.20.1560.10">
    <property type="entry name" value="ABC transporter type 1, transmembrane domain"/>
    <property type="match status" value="1"/>
</dbReference>
<organism evidence="11 12">
    <name type="scientific">Periplaneta americana</name>
    <name type="common">American cockroach</name>
    <name type="synonym">Blatta americana</name>
    <dbReference type="NCBI Taxonomy" id="6978"/>
    <lineage>
        <taxon>Eukaryota</taxon>
        <taxon>Metazoa</taxon>
        <taxon>Ecdysozoa</taxon>
        <taxon>Arthropoda</taxon>
        <taxon>Hexapoda</taxon>
        <taxon>Insecta</taxon>
        <taxon>Pterygota</taxon>
        <taxon>Neoptera</taxon>
        <taxon>Polyneoptera</taxon>
        <taxon>Dictyoptera</taxon>
        <taxon>Blattodea</taxon>
        <taxon>Blattoidea</taxon>
        <taxon>Blattidae</taxon>
        <taxon>Blattinae</taxon>
        <taxon>Periplaneta</taxon>
    </lineage>
</organism>
<comment type="subcellular location">
    <subcellularLocation>
        <location evidence="1">Membrane</location>
    </subcellularLocation>
</comment>
<proteinExistence type="predicted"/>
<gene>
    <name evidence="11" type="ORF">ANN_06613</name>
</gene>
<dbReference type="Gene3D" id="3.40.50.300">
    <property type="entry name" value="P-loop containing nucleotide triphosphate hydrolases"/>
    <property type="match status" value="4"/>
</dbReference>
<keyword evidence="7 8" id="KW-0472">Membrane</keyword>
<dbReference type="EMBL" id="JAJSOF020000011">
    <property type="protein sequence ID" value="KAJ4444816.1"/>
    <property type="molecule type" value="Genomic_DNA"/>
</dbReference>
<feature type="transmembrane region" description="Helical" evidence="8">
    <location>
        <begin position="346"/>
        <end position="371"/>
    </location>
</feature>
<evidence type="ECO:0000256" key="8">
    <source>
        <dbReference type="SAM" id="Phobius"/>
    </source>
</evidence>
<evidence type="ECO:0000313" key="11">
    <source>
        <dbReference type="EMBL" id="KAJ4444816.1"/>
    </source>
</evidence>
<dbReference type="PROSITE" id="PS50929">
    <property type="entry name" value="ABC_TM1F"/>
    <property type="match status" value="1"/>
</dbReference>
<evidence type="ECO:0000256" key="4">
    <source>
        <dbReference type="ARBA" id="ARBA00022741"/>
    </source>
</evidence>
<dbReference type="PANTHER" id="PTHR24223:SF447">
    <property type="entry name" value="MULTIDRUG RESISTANCE-ASSOCIATED PROTEIN 5"/>
    <property type="match status" value="1"/>
</dbReference>
<feature type="transmembrane region" description="Helical" evidence="8">
    <location>
        <begin position="383"/>
        <end position="408"/>
    </location>
</feature>
<dbReference type="Pfam" id="PF00005">
    <property type="entry name" value="ABC_tran"/>
    <property type="match status" value="1"/>
</dbReference>
<evidence type="ECO:0000256" key="6">
    <source>
        <dbReference type="ARBA" id="ARBA00022989"/>
    </source>
</evidence>
<dbReference type="SUPFAM" id="SSF52540">
    <property type="entry name" value="P-loop containing nucleoside triphosphate hydrolases"/>
    <property type="match status" value="2"/>
</dbReference>
<dbReference type="Proteomes" id="UP001148838">
    <property type="component" value="Unassembled WGS sequence"/>
</dbReference>
<dbReference type="InterPro" id="IPR003439">
    <property type="entry name" value="ABC_transporter-like_ATP-bd"/>
</dbReference>
<dbReference type="InterPro" id="IPR050173">
    <property type="entry name" value="ABC_transporter_C-like"/>
</dbReference>
<evidence type="ECO:0000256" key="2">
    <source>
        <dbReference type="ARBA" id="ARBA00022448"/>
    </source>
</evidence>
<feature type="domain" description="ABC transporter" evidence="9">
    <location>
        <begin position="58"/>
        <end position="269"/>
    </location>
</feature>
<keyword evidence="4" id="KW-0547">Nucleotide-binding</keyword>
<dbReference type="Pfam" id="PF00664">
    <property type="entry name" value="ABC_membrane"/>
    <property type="match status" value="1"/>
</dbReference>
<dbReference type="PROSITE" id="PS50893">
    <property type="entry name" value="ABC_TRANSPORTER_2"/>
    <property type="match status" value="2"/>
</dbReference>
<evidence type="ECO:0000259" key="9">
    <source>
        <dbReference type="PROSITE" id="PS50893"/>
    </source>
</evidence>
<dbReference type="SMART" id="SM00382">
    <property type="entry name" value="AAA"/>
    <property type="match status" value="2"/>
</dbReference>
<feature type="domain" description="ABC transporter" evidence="9">
    <location>
        <begin position="669"/>
        <end position="947"/>
    </location>
</feature>
<keyword evidence="12" id="KW-1185">Reference proteome</keyword>
<feature type="domain" description="ABC transmembrane type-1" evidence="10">
    <location>
        <begin position="353"/>
        <end position="589"/>
    </location>
</feature>
<dbReference type="InterPro" id="IPR036640">
    <property type="entry name" value="ABC1_TM_sf"/>
</dbReference>
<evidence type="ECO:0000256" key="5">
    <source>
        <dbReference type="ARBA" id="ARBA00022840"/>
    </source>
</evidence>
<feature type="transmembrane region" description="Helical" evidence="8">
    <location>
        <begin position="567"/>
        <end position="590"/>
    </location>
</feature>
<keyword evidence="3 8" id="KW-0812">Transmembrane</keyword>